<evidence type="ECO:0000313" key="3">
    <source>
        <dbReference type="Proteomes" id="UP000789508"/>
    </source>
</evidence>
<keyword evidence="3" id="KW-1185">Reference proteome</keyword>
<dbReference type="EMBL" id="CAJVPS010052098">
    <property type="protein sequence ID" value="CAG8770510.1"/>
    <property type="molecule type" value="Genomic_DNA"/>
</dbReference>
<protein>
    <submittedName>
        <fullName evidence="2">635_t:CDS:1</fullName>
    </submittedName>
</protein>
<proteinExistence type="predicted"/>
<evidence type="ECO:0000256" key="1">
    <source>
        <dbReference type="SAM" id="MobiDB-lite"/>
    </source>
</evidence>
<feature type="non-terminal residue" evidence="2">
    <location>
        <position position="46"/>
    </location>
</feature>
<accession>A0A9N9NXW9</accession>
<feature type="region of interest" description="Disordered" evidence="1">
    <location>
        <begin position="1"/>
        <end position="46"/>
    </location>
</feature>
<organism evidence="2 3">
    <name type="scientific">Ambispora leptoticha</name>
    <dbReference type="NCBI Taxonomy" id="144679"/>
    <lineage>
        <taxon>Eukaryota</taxon>
        <taxon>Fungi</taxon>
        <taxon>Fungi incertae sedis</taxon>
        <taxon>Mucoromycota</taxon>
        <taxon>Glomeromycotina</taxon>
        <taxon>Glomeromycetes</taxon>
        <taxon>Archaeosporales</taxon>
        <taxon>Ambisporaceae</taxon>
        <taxon>Ambispora</taxon>
    </lineage>
</organism>
<comment type="caution">
    <text evidence="2">The sequence shown here is derived from an EMBL/GenBank/DDBJ whole genome shotgun (WGS) entry which is preliminary data.</text>
</comment>
<gene>
    <name evidence="2" type="ORF">ALEPTO_LOCUS14117</name>
</gene>
<name>A0A9N9NXW9_9GLOM</name>
<sequence length="46" mass="5329">QKESVKPSQTTYDNLLDNLNAEEVERQKKKQEREAARKKLEAAELA</sequence>
<feature type="compositionally biased region" description="Polar residues" evidence="1">
    <location>
        <begin position="1"/>
        <end position="13"/>
    </location>
</feature>
<feature type="compositionally biased region" description="Basic and acidic residues" evidence="1">
    <location>
        <begin position="23"/>
        <end position="46"/>
    </location>
</feature>
<dbReference type="AlphaFoldDB" id="A0A9N9NXW9"/>
<reference evidence="2" key="1">
    <citation type="submission" date="2021-06" db="EMBL/GenBank/DDBJ databases">
        <authorList>
            <person name="Kallberg Y."/>
            <person name="Tangrot J."/>
            <person name="Rosling A."/>
        </authorList>
    </citation>
    <scope>NUCLEOTIDE SEQUENCE</scope>
    <source>
        <strain evidence="2">FL130A</strain>
    </source>
</reference>
<evidence type="ECO:0000313" key="2">
    <source>
        <dbReference type="EMBL" id="CAG8770510.1"/>
    </source>
</evidence>
<dbReference type="Proteomes" id="UP000789508">
    <property type="component" value="Unassembled WGS sequence"/>
</dbReference>
<feature type="non-terminal residue" evidence="2">
    <location>
        <position position="1"/>
    </location>
</feature>